<comment type="caution">
    <text evidence="6">The sequence shown here is derived from an EMBL/GenBank/DDBJ whole genome shotgun (WGS) entry which is preliminary data.</text>
</comment>
<dbReference type="AlphaFoldDB" id="A0A9W6U2S6"/>
<dbReference type="InterPro" id="IPR007112">
    <property type="entry name" value="Expansin/allergen_DPBB_dom"/>
</dbReference>
<dbReference type="PANTHER" id="PTHR31836:SF21">
    <property type="entry name" value="EXPANSIN-LIKE PROTEIN 7"/>
    <property type="match status" value="1"/>
</dbReference>
<evidence type="ECO:0000256" key="1">
    <source>
        <dbReference type="ARBA" id="ARBA00022729"/>
    </source>
</evidence>
<keyword evidence="3" id="KW-0812">Transmembrane</keyword>
<keyword evidence="3" id="KW-1133">Transmembrane helix</keyword>
<dbReference type="InterPro" id="IPR036908">
    <property type="entry name" value="RlpA-like_sf"/>
</dbReference>
<dbReference type="PROSITE" id="PS50842">
    <property type="entry name" value="EXPANSIN_EG45"/>
    <property type="match status" value="1"/>
</dbReference>
<dbReference type="CDD" id="cd22271">
    <property type="entry name" value="DPBB_EXP_N-like"/>
    <property type="match status" value="1"/>
</dbReference>
<organism evidence="6 7">
    <name type="scientific">Phytophthora lilii</name>
    <dbReference type="NCBI Taxonomy" id="2077276"/>
    <lineage>
        <taxon>Eukaryota</taxon>
        <taxon>Sar</taxon>
        <taxon>Stramenopiles</taxon>
        <taxon>Oomycota</taxon>
        <taxon>Peronosporomycetes</taxon>
        <taxon>Peronosporales</taxon>
        <taxon>Peronosporaceae</taxon>
        <taxon>Phytophthora</taxon>
    </lineage>
</organism>
<keyword evidence="1 4" id="KW-0732">Signal</keyword>
<feature type="transmembrane region" description="Helical" evidence="3">
    <location>
        <begin position="303"/>
        <end position="325"/>
    </location>
</feature>
<evidence type="ECO:0000313" key="6">
    <source>
        <dbReference type="EMBL" id="GMF25233.1"/>
    </source>
</evidence>
<dbReference type="EMBL" id="BSXW01000545">
    <property type="protein sequence ID" value="GMF25233.1"/>
    <property type="molecule type" value="Genomic_DNA"/>
</dbReference>
<dbReference type="Gene3D" id="2.60.40.760">
    <property type="entry name" value="Expansin, cellulose-binding-like domain"/>
    <property type="match status" value="1"/>
</dbReference>
<protein>
    <submittedName>
        <fullName evidence="6">Unnamed protein product</fullName>
    </submittedName>
</protein>
<evidence type="ECO:0000259" key="5">
    <source>
        <dbReference type="PROSITE" id="PS50842"/>
    </source>
</evidence>
<evidence type="ECO:0000256" key="3">
    <source>
        <dbReference type="SAM" id="Phobius"/>
    </source>
</evidence>
<evidence type="ECO:0000256" key="4">
    <source>
        <dbReference type="SAM" id="SignalP"/>
    </source>
</evidence>
<feature type="signal peptide" evidence="4">
    <location>
        <begin position="1"/>
        <end position="23"/>
    </location>
</feature>
<dbReference type="Gene3D" id="2.40.40.10">
    <property type="entry name" value="RlpA-like domain"/>
    <property type="match status" value="1"/>
</dbReference>
<dbReference type="Proteomes" id="UP001165083">
    <property type="component" value="Unassembled WGS sequence"/>
</dbReference>
<name>A0A9W6U2S6_9STRA</name>
<feature type="chain" id="PRO_5040935998" evidence="4">
    <location>
        <begin position="24"/>
        <end position="361"/>
    </location>
</feature>
<sequence length="361" mass="37483">MFRQVSILAAVLPAMALAGGVASYTGDSKSYTLAQVSAGACNFMFDSGVGENYAALNGNLWDAALNCGRCAEVTCDDFRCNDNTATATVYIVDKCEDCEDGGLNVSPTVFKQLTGSSETSSYSLKWKFVDCPVTGNIQYCTKAGSTSSSLAVQPANFATGVASVKISNQDVNMGDAAFYFSLTGGNVDMSAVDITVTSVSGETITDKVSLTVGNCTAGSSNFKASAAQSSTQEQSGFNTLKSGTSNTYQAGTVTAADESSDGVSILQSSEGGVEKTPSTQQQDDDAEKANTKSAELSKGTSPVIVALVVLAVVGGIALAAVAYTVKKKKLDNKRIDRDDNLTRSFDTFSSPVRIKSTIAKI</sequence>
<reference evidence="6" key="1">
    <citation type="submission" date="2023-04" db="EMBL/GenBank/DDBJ databases">
        <title>Phytophthora lilii NBRC 32176.</title>
        <authorList>
            <person name="Ichikawa N."/>
            <person name="Sato H."/>
            <person name="Tonouchi N."/>
        </authorList>
    </citation>
    <scope>NUCLEOTIDE SEQUENCE</scope>
    <source>
        <strain evidence="6">NBRC 32176</strain>
    </source>
</reference>
<dbReference type="InterPro" id="IPR036749">
    <property type="entry name" value="Expansin_CBD_sf"/>
</dbReference>
<keyword evidence="7" id="KW-1185">Reference proteome</keyword>
<dbReference type="InterPro" id="IPR051477">
    <property type="entry name" value="Expansin_CellWall"/>
</dbReference>
<dbReference type="OrthoDB" id="406505at2759"/>
<accession>A0A9W6U2S6</accession>
<proteinExistence type="predicted"/>
<dbReference type="PANTHER" id="PTHR31836">
    <property type="match status" value="1"/>
</dbReference>
<dbReference type="SUPFAM" id="SSF50685">
    <property type="entry name" value="Barwin-like endoglucanases"/>
    <property type="match status" value="1"/>
</dbReference>
<feature type="compositionally biased region" description="Polar residues" evidence="2">
    <location>
        <begin position="261"/>
        <end position="281"/>
    </location>
</feature>
<evidence type="ECO:0000256" key="2">
    <source>
        <dbReference type="SAM" id="MobiDB-lite"/>
    </source>
</evidence>
<keyword evidence="3" id="KW-0472">Membrane</keyword>
<evidence type="ECO:0000313" key="7">
    <source>
        <dbReference type="Proteomes" id="UP001165083"/>
    </source>
</evidence>
<gene>
    <name evidence="6" type="ORF">Plil01_001039200</name>
</gene>
<feature type="domain" description="Expansin-like EG45" evidence="5">
    <location>
        <begin position="19"/>
        <end position="136"/>
    </location>
</feature>
<feature type="region of interest" description="Disordered" evidence="2">
    <location>
        <begin position="256"/>
        <end position="295"/>
    </location>
</feature>